<dbReference type="Gene3D" id="3.40.640.10">
    <property type="entry name" value="Type I PLP-dependent aspartate aminotransferase-like (Major domain)"/>
    <property type="match status" value="1"/>
</dbReference>
<evidence type="ECO:0000256" key="1">
    <source>
        <dbReference type="ARBA" id="ARBA00001933"/>
    </source>
</evidence>
<keyword evidence="3" id="KW-0663">Pyridoxal phosphate</keyword>
<evidence type="ECO:0000256" key="4">
    <source>
        <dbReference type="ARBA" id="ARBA00023239"/>
    </source>
</evidence>
<sequence length="340" mass="35101">MAALPRIDLRSDTVTVPDDEMRRAMAAADVGDDVLDHDPTMAALEEEVAAVLGMPAALWMPSGTMGNVAALMMHLQRGDKFLAPEHAHVLGSELGSAAWLAQGMPDMLPHDGGPGRPTPASVRAHVAPGPYFSLRTTLLCLENTHNFAGGTVTPVSEWRALTAAATESGLVVHLDGARLWNAAAALGVDPAELTTGAATVQVCLSKGLGAPVGSVLVSDAVRIAEARRIRKMLGGGVRQGGVLAAAGLVALRSRDRLHDDHAHARRLADGLRERGWAADEPETNIVLATTDDPAATVRALAAAGVGAVTVAGRVRFVTHRGISAEDIDAALAACAALPTA</sequence>
<comment type="similarity">
    <text evidence="2">Belongs to the threonine aldolase family.</text>
</comment>
<dbReference type="Gene3D" id="3.90.1150.10">
    <property type="entry name" value="Aspartate Aminotransferase, domain 1"/>
    <property type="match status" value="1"/>
</dbReference>
<dbReference type="NCBIfam" id="NF041359">
    <property type="entry name" value="GntG_guanitoxin"/>
    <property type="match status" value="1"/>
</dbReference>
<dbReference type="InterPro" id="IPR001597">
    <property type="entry name" value="ArAA_b-elim_lyase/Thr_aldolase"/>
</dbReference>
<dbReference type="SUPFAM" id="SSF53383">
    <property type="entry name" value="PLP-dependent transferases"/>
    <property type="match status" value="1"/>
</dbReference>
<dbReference type="InterPro" id="IPR015422">
    <property type="entry name" value="PyrdxlP-dep_Trfase_small"/>
</dbReference>
<dbReference type="GO" id="GO:0008732">
    <property type="term" value="F:L-allo-threonine aldolase activity"/>
    <property type="evidence" value="ECO:0007669"/>
    <property type="project" value="TreeGrafter"/>
</dbReference>
<dbReference type="AlphaFoldDB" id="A0A1I0TQD0"/>
<organism evidence="7 8">
    <name type="scientific">Rhodococcoides kroppenstedtii</name>
    <dbReference type="NCBI Taxonomy" id="293050"/>
    <lineage>
        <taxon>Bacteria</taxon>
        <taxon>Bacillati</taxon>
        <taxon>Actinomycetota</taxon>
        <taxon>Actinomycetes</taxon>
        <taxon>Mycobacteriales</taxon>
        <taxon>Nocardiaceae</taxon>
        <taxon>Rhodococcoides</taxon>
    </lineage>
</organism>
<dbReference type="PIRSF" id="PIRSF017617">
    <property type="entry name" value="Thr_aldolase"/>
    <property type="match status" value="1"/>
</dbReference>
<dbReference type="GeneID" id="85486265"/>
<dbReference type="FunFam" id="3.40.640.10:FF:000030">
    <property type="entry name" value="Low-specificity L-threonine aldolase"/>
    <property type="match status" value="1"/>
</dbReference>
<dbReference type="GO" id="GO:0005829">
    <property type="term" value="C:cytosol"/>
    <property type="evidence" value="ECO:0007669"/>
    <property type="project" value="TreeGrafter"/>
</dbReference>
<comment type="cofactor">
    <cofactor evidence="1">
        <name>pyridoxal 5'-phosphate</name>
        <dbReference type="ChEBI" id="CHEBI:597326"/>
    </cofactor>
</comment>
<evidence type="ECO:0000256" key="5">
    <source>
        <dbReference type="PIRSR" id="PIRSR017617-1"/>
    </source>
</evidence>
<evidence type="ECO:0000313" key="7">
    <source>
        <dbReference type="EMBL" id="SFA53977.1"/>
    </source>
</evidence>
<dbReference type="EMBL" id="FOJN01000008">
    <property type="protein sequence ID" value="SFA53977.1"/>
    <property type="molecule type" value="Genomic_DNA"/>
</dbReference>
<evidence type="ECO:0000259" key="6">
    <source>
        <dbReference type="Pfam" id="PF01212"/>
    </source>
</evidence>
<evidence type="ECO:0000256" key="2">
    <source>
        <dbReference type="ARBA" id="ARBA00006966"/>
    </source>
</evidence>
<dbReference type="PANTHER" id="PTHR48097:SF9">
    <property type="entry name" value="L-THREONINE ALDOLASE"/>
    <property type="match status" value="1"/>
</dbReference>
<feature type="domain" description="Aromatic amino acid beta-eliminating lyase/threonine aldolase" evidence="6">
    <location>
        <begin position="8"/>
        <end position="291"/>
    </location>
</feature>
<dbReference type="RefSeq" id="WP_068364042.1">
    <property type="nucleotide sequence ID" value="NZ_FOJN01000008.1"/>
</dbReference>
<proteinExistence type="inferred from homology"/>
<reference evidence="7 8" key="1">
    <citation type="submission" date="2016-10" db="EMBL/GenBank/DDBJ databases">
        <authorList>
            <person name="de Groot N.N."/>
        </authorList>
    </citation>
    <scope>NUCLEOTIDE SEQUENCE [LARGE SCALE GENOMIC DNA]</scope>
    <source>
        <strain evidence="7 8">DSM 44908</strain>
    </source>
</reference>
<dbReference type="PANTHER" id="PTHR48097">
    <property type="entry name" value="L-THREONINE ALDOLASE-RELATED"/>
    <property type="match status" value="1"/>
</dbReference>
<dbReference type="GO" id="GO:0006545">
    <property type="term" value="P:glycine biosynthetic process"/>
    <property type="evidence" value="ECO:0007669"/>
    <property type="project" value="TreeGrafter"/>
</dbReference>
<evidence type="ECO:0000313" key="8">
    <source>
        <dbReference type="Proteomes" id="UP000182054"/>
    </source>
</evidence>
<dbReference type="GO" id="GO:0006567">
    <property type="term" value="P:L-threonine catabolic process"/>
    <property type="evidence" value="ECO:0007669"/>
    <property type="project" value="TreeGrafter"/>
</dbReference>
<feature type="modified residue" description="N6-(pyridoxal phosphate)lysine" evidence="5">
    <location>
        <position position="206"/>
    </location>
</feature>
<accession>A0A1I0TQD0</accession>
<dbReference type="InterPro" id="IPR023603">
    <property type="entry name" value="Low_specificity_L-TA-like"/>
</dbReference>
<name>A0A1I0TQD0_9NOCA</name>
<dbReference type="InterPro" id="IPR015424">
    <property type="entry name" value="PyrdxlP-dep_Trfase"/>
</dbReference>
<dbReference type="Proteomes" id="UP000182054">
    <property type="component" value="Unassembled WGS sequence"/>
</dbReference>
<dbReference type="InterPro" id="IPR015421">
    <property type="entry name" value="PyrdxlP-dep_Trfase_major"/>
</dbReference>
<keyword evidence="4" id="KW-0456">Lyase</keyword>
<protein>
    <submittedName>
        <fullName evidence="7">L-threonine aldolase</fullName>
    </submittedName>
</protein>
<evidence type="ECO:0000256" key="3">
    <source>
        <dbReference type="ARBA" id="ARBA00022898"/>
    </source>
</evidence>
<gene>
    <name evidence="7" type="ORF">SAMN05444374_108172</name>
</gene>
<dbReference type="Pfam" id="PF01212">
    <property type="entry name" value="Beta_elim_lyase"/>
    <property type="match status" value="1"/>
</dbReference>